<dbReference type="NCBIfam" id="NF007739">
    <property type="entry name" value="PRK10419.1"/>
    <property type="match status" value="2"/>
</dbReference>
<dbReference type="PROSITE" id="PS00211">
    <property type="entry name" value="ABC_TRANSPORTER_1"/>
    <property type="match status" value="2"/>
</dbReference>
<dbReference type="OrthoDB" id="4008250at2"/>
<evidence type="ECO:0000256" key="4">
    <source>
        <dbReference type="ARBA" id="ARBA00022840"/>
    </source>
</evidence>
<evidence type="ECO:0000313" key="7">
    <source>
        <dbReference type="EMBL" id="MCP2371617.1"/>
    </source>
</evidence>
<dbReference type="InterPro" id="IPR050319">
    <property type="entry name" value="ABC_transp_ATP-bind"/>
</dbReference>
<dbReference type="Pfam" id="PF08352">
    <property type="entry name" value="oligo_HPY"/>
    <property type="match status" value="1"/>
</dbReference>
<evidence type="ECO:0000256" key="2">
    <source>
        <dbReference type="ARBA" id="ARBA00022448"/>
    </source>
</evidence>
<feature type="domain" description="ABC transporter" evidence="6">
    <location>
        <begin position="4"/>
        <end position="250"/>
    </location>
</feature>
<protein>
    <submittedName>
        <fullName evidence="7">Peptide/nickel transport system ATP-binding protein</fullName>
    </submittedName>
</protein>
<dbReference type="Gene3D" id="3.40.50.300">
    <property type="entry name" value="P-loop containing nucleotide triphosphate hydrolases"/>
    <property type="match status" value="2"/>
</dbReference>
<accession>A0A9X2GZP7</accession>
<dbReference type="InterPro" id="IPR003439">
    <property type="entry name" value="ABC_transporter-like_ATP-bd"/>
</dbReference>
<dbReference type="GO" id="GO:0055085">
    <property type="term" value="P:transmembrane transport"/>
    <property type="evidence" value="ECO:0007669"/>
    <property type="project" value="UniProtKB-ARBA"/>
</dbReference>
<feature type="region of interest" description="Disordered" evidence="5">
    <location>
        <begin position="257"/>
        <end position="292"/>
    </location>
</feature>
<dbReference type="GO" id="GO:0016887">
    <property type="term" value="F:ATP hydrolysis activity"/>
    <property type="evidence" value="ECO:0007669"/>
    <property type="project" value="InterPro"/>
</dbReference>
<dbReference type="EMBL" id="JAMZDY010000001">
    <property type="protein sequence ID" value="MCP2371617.1"/>
    <property type="molecule type" value="Genomic_DNA"/>
</dbReference>
<dbReference type="AlphaFoldDB" id="A0A9X2GZP7"/>
<evidence type="ECO:0000256" key="3">
    <source>
        <dbReference type="ARBA" id="ARBA00022741"/>
    </source>
</evidence>
<dbReference type="RefSeq" id="WP_156999567.1">
    <property type="nucleotide sequence ID" value="NZ_JAMZDY010000001.1"/>
</dbReference>
<proteinExistence type="inferred from homology"/>
<dbReference type="InterPro" id="IPR027417">
    <property type="entry name" value="P-loop_NTPase"/>
</dbReference>
<dbReference type="Pfam" id="PF00005">
    <property type="entry name" value="ABC_tran"/>
    <property type="match status" value="2"/>
</dbReference>
<dbReference type="PANTHER" id="PTHR43776">
    <property type="entry name" value="TRANSPORT ATP-BINDING PROTEIN"/>
    <property type="match status" value="1"/>
</dbReference>
<keyword evidence="2" id="KW-0813">Transport</keyword>
<dbReference type="PROSITE" id="PS50893">
    <property type="entry name" value="ABC_TRANSPORTER_2"/>
    <property type="match status" value="2"/>
</dbReference>
<dbReference type="InterPro" id="IPR013563">
    <property type="entry name" value="Oligopep_ABC_C"/>
</dbReference>
<dbReference type="GO" id="GO:0005524">
    <property type="term" value="F:ATP binding"/>
    <property type="evidence" value="ECO:0007669"/>
    <property type="project" value="UniProtKB-KW"/>
</dbReference>
<sequence length="557" mass="58703">MSLLDIRNLTIDLADGRRLLHGISLGVAEGETVGLVGESGSGKSLTARAVLGLTPTGSRLDGSVMLDGHEVLGAAAREVRALRRHSAAMIFQDPRAGINPMRTLGDHLTETLRLCDGLPAADAEARALDLLAAVRLPRPADHLTQYPHEFSGGMLQRVMIAGALTSAPKLLVCDEPTTALDVTTQAEIMRVLVEQREGRGMGMLLITHDLALAASVCDRLVVMRAGRVEEEGSAMRVLVAPEADYTRRLVAATPTLAAGPAASAEPPEAPTASAPAGSGPGSSDAPSAAPAPALSVTGLSKTYRPRGRPPVIAVADASFELERGGALAVVGESGSGKSTLARMIVGLEPSDGGTLSIGGRDRAAGPRGRAERLERARSVQMVFQDPYLSLDPRVTAGRSIEEALRLHTRMPRAAARNRAVELLERVGLTAEHAAARPRTLSGGQRQRVAIARALAIEPEVLVMDEATSALDVSVQAQVLDLVAGLRRERGLTLLFISHDLAVVRRVCEQTLVMRRGEVVERGATAELLDAPRHPYTRLLLDSVPRPAAPADSVVAPR</sequence>
<gene>
    <name evidence="7" type="ORF">BJ978_002293</name>
</gene>
<evidence type="ECO:0000313" key="8">
    <source>
        <dbReference type="Proteomes" id="UP001139722"/>
    </source>
</evidence>
<organism evidence="7 8">
    <name type="scientific">Agromyces terreus</name>
    <dbReference type="NCBI Taxonomy" id="424795"/>
    <lineage>
        <taxon>Bacteria</taxon>
        <taxon>Bacillati</taxon>
        <taxon>Actinomycetota</taxon>
        <taxon>Actinomycetes</taxon>
        <taxon>Micrococcales</taxon>
        <taxon>Microbacteriaceae</taxon>
        <taxon>Agromyces</taxon>
    </lineage>
</organism>
<dbReference type="GO" id="GO:0015833">
    <property type="term" value="P:peptide transport"/>
    <property type="evidence" value="ECO:0007669"/>
    <property type="project" value="InterPro"/>
</dbReference>
<dbReference type="Proteomes" id="UP001139722">
    <property type="component" value="Unassembled WGS sequence"/>
</dbReference>
<evidence type="ECO:0000256" key="1">
    <source>
        <dbReference type="ARBA" id="ARBA00005417"/>
    </source>
</evidence>
<name>A0A9X2GZP7_9MICO</name>
<feature type="domain" description="ABC transporter" evidence="6">
    <location>
        <begin position="294"/>
        <end position="540"/>
    </location>
</feature>
<comment type="similarity">
    <text evidence="1">Belongs to the ABC transporter superfamily.</text>
</comment>
<keyword evidence="8" id="KW-1185">Reference proteome</keyword>
<comment type="caution">
    <text evidence="7">The sequence shown here is derived from an EMBL/GenBank/DDBJ whole genome shotgun (WGS) entry which is preliminary data.</text>
</comment>
<dbReference type="SMART" id="SM00382">
    <property type="entry name" value="AAA"/>
    <property type="match status" value="2"/>
</dbReference>
<dbReference type="SUPFAM" id="SSF52540">
    <property type="entry name" value="P-loop containing nucleoside triphosphate hydrolases"/>
    <property type="match status" value="2"/>
</dbReference>
<evidence type="ECO:0000256" key="5">
    <source>
        <dbReference type="SAM" id="MobiDB-lite"/>
    </source>
</evidence>
<dbReference type="InterPro" id="IPR017871">
    <property type="entry name" value="ABC_transporter-like_CS"/>
</dbReference>
<dbReference type="CDD" id="cd03257">
    <property type="entry name" value="ABC_NikE_OppD_transporters"/>
    <property type="match status" value="2"/>
</dbReference>
<dbReference type="PANTHER" id="PTHR43776:SF7">
    <property type="entry name" value="D,D-DIPEPTIDE TRANSPORT ATP-BINDING PROTEIN DDPF-RELATED"/>
    <property type="match status" value="1"/>
</dbReference>
<keyword evidence="4 7" id="KW-0067">ATP-binding</keyword>
<evidence type="ECO:0000259" key="6">
    <source>
        <dbReference type="PROSITE" id="PS50893"/>
    </source>
</evidence>
<dbReference type="InterPro" id="IPR003593">
    <property type="entry name" value="AAA+_ATPase"/>
</dbReference>
<dbReference type="NCBIfam" id="NF008453">
    <property type="entry name" value="PRK11308.1"/>
    <property type="match status" value="2"/>
</dbReference>
<keyword evidence="3" id="KW-0547">Nucleotide-binding</keyword>
<reference evidence="7" key="1">
    <citation type="submission" date="2022-06" db="EMBL/GenBank/DDBJ databases">
        <title>Sequencing the genomes of 1000 actinobacteria strains.</title>
        <authorList>
            <person name="Klenk H.-P."/>
        </authorList>
    </citation>
    <scope>NUCLEOTIDE SEQUENCE</scope>
    <source>
        <strain evidence="7">DSM 22016</strain>
    </source>
</reference>